<proteinExistence type="predicted"/>
<dbReference type="PROSITE" id="PS50181">
    <property type="entry name" value="FBOX"/>
    <property type="match status" value="1"/>
</dbReference>
<dbReference type="CDD" id="cd00200">
    <property type="entry name" value="WD40"/>
    <property type="match status" value="1"/>
</dbReference>
<dbReference type="Gene3D" id="2.130.10.10">
    <property type="entry name" value="YVTN repeat-like/Quinoprotein amine dehydrogenase"/>
    <property type="match status" value="2"/>
</dbReference>
<dbReference type="SUPFAM" id="SSF50978">
    <property type="entry name" value="WD40 repeat-like"/>
    <property type="match status" value="1"/>
</dbReference>
<dbReference type="AlphaFoldDB" id="F6QHS0"/>
<keyword evidence="2" id="KW-0677">Repeat</keyword>
<evidence type="ECO:0000256" key="1">
    <source>
        <dbReference type="ARBA" id="ARBA00022574"/>
    </source>
</evidence>
<sequence length="394" mass="43712">METDEEMIIGRFTKMERAEQDELLRKLLLKCKPRQLQMLYGDTRQLLAVDFVPFIPREIVDRIFSYLTPQELSRASCCSGQWRERANSSSLWKALCRRRSWLHFGEGSCQPQELFSSTPVTLAPMTVLTSPTFTPIINTCKANHLQKNWATGRYVVMPPMRGHKDRISCVDCAGNIVASGSDDHLVVLWDVSTGDKLHVFSHHNDAVTCVKIKNNLLLSGCADGVIRIYNISTGKCLGQLLDEHQAKSGVRFLCFDGTKAISGHDDKTVRIWAVLTGRCLYVMTGHTDDIASMVCFGKYAVTTSWDETVKVWDTESGVCAHTLIGHTEVVHCAHANDQYVVTGGGDNVVKVWLMGNGLCSQTLVGHTDDVYCVGFNAEIIASGSADSSVRDMEL</sequence>
<dbReference type="InterPro" id="IPR036047">
    <property type="entry name" value="F-box-like_dom_sf"/>
</dbReference>
<dbReference type="STRING" id="7719.ENSCINP00000004926"/>
<dbReference type="InterPro" id="IPR019775">
    <property type="entry name" value="WD40_repeat_CS"/>
</dbReference>
<dbReference type="SUPFAM" id="SSF81383">
    <property type="entry name" value="F-box domain"/>
    <property type="match status" value="1"/>
</dbReference>
<dbReference type="InterPro" id="IPR020472">
    <property type="entry name" value="WD40_PAC1"/>
</dbReference>
<dbReference type="PROSITE" id="PS50294">
    <property type="entry name" value="WD_REPEATS_REGION"/>
    <property type="match status" value="2"/>
</dbReference>
<dbReference type="SMART" id="SM00256">
    <property type="entry name" value="FBOX"/>
    <property type="match status" value="1"/>
</dbReference>
<dbReference type="InterPro" id="IPR036322">
    <property type="entry name" value="WD40_repeat_dom_sf"/>
</dbReference>
<dbReference type="PROSITE" id="PS50082">
    <property type="entry name" value="WD_REPEATS_2"/>
    <property type="match status" value="5"/>
</dbReference>
<keyword evidence="1 3" id="KW-0853">WD repeat</keyword>
<dbReference type="Pfam" id="PF00400">
    <property type="entry name" value="WD40"/>
    <property type="match status" value="6"/>
</dbReference>
<evidence type="ECO:0000256" key="3">
    <source>
        <dbReference type="PROSITE-ProRule" id="PRU00221"/>
    </source>
</evidence>
<evidence type="ECO:0000259" key="4">
    <source>
        <dbReference type="PROSITE" id="PS50181"/>
    </source>
</evidence>
<dbReference type="GO" id="GO:1990756">
    <property type="term" value="F:ubiquitin-like ligase-substrate adaptor activity"/>
    <property type="evidence" value="ECO:0000318"/>
    <property type="project" value="GO_Central"/>
</dbReference>
<dbReference type="PRINTS" id="PR00320">
    <property type="entry name" value="GPROTEINBRPT"/>
</dbReference>
<dbReference type="GeneTree" id="ENSGT00970000196682"/>
<reference evidence="5" key="4">
    <citation type="submission" date="2025-09" db="UniProtKB">
        <authorList>
            <consortium name="Ensembl"/>
        </authorList>
    </citation>
    <scope>IDENTIFICATION</scope>
</reference>
<dbReference type="InterPro" id="IPR001680">
    <property type="entry name" value="WD40_rpt"/>
</dbReference>
<dbReference type="PANTHER" id="PTHR19849">
    <property type="entry name" value="PHOSPHOLIPASE A-2-ACTIVATING PROTEIN"/>
    <property type="match status" value="1"/>
</dbReference>
<feature type="repeat" description="WD" evidence="3">
    <location>
        <begin position="363"/>
        <end position="394"/>
    </location>
</feature>
<feature type="domain" description="F-box" evidence="4">
    <location>
        <begin position="49"/>
        <end position="95"/>
    </location>
</feature>
<evidence type="ECO:0000313" key="6">
    <source>
        <dbReference type="Proteomes" id="UP000008144"/>
    </source>
</evidence>
<dbReference type="PROSITE" id="PS00678">
    <property type="entry name" value="WD_REPEATS_1"/>
    <property type="match status" value="2"/>
</dbReference>
<dbReference type="InterPro" id="IPR001810">
    <property type="entry name" value="F-box_dom"/>
</dbReference>
<evidence type="ECO:0000256" key="2">
    <source>
        <dbReference type="ARBA" id="ARBA00022737"/>
    </source>
</evidence>
<dbReference type="OMA" id="KCQPLQL"/>
<dbReference type="Gene3D" id="1.20.1280.50">
    <property type="match status" value="1"/>
</dbReference>
<organism evidence="5 6">
    <name type="scientific">Ciona intestinalis</name>
    <name type="common">Transparent sea squirt</name>
    <name type="synonym">Ascidia intestinalis</name>
    <dbReference type="NCBI Taxonomy" id="7719"/>
    <lineage>
        <taxon>Eukaryota</taxon>
        <taxon>Metazoa</taxon>
        <taxon>Chordata</taxon>
        <taxon>Tunicata</taxon>
        <taxon>Ascidiacea</taxon>
        <taxon>Phlebobranchia</taxon>
        <taxon>Cionidae</taxon>
        <taxon>Ciona</taxon>
    </lineage>
</organism>
<dbReference type="HOGENOM" id="CLU_047314_0_0_1"/>
<feature type="repeat" description="WD" evidence="3">
    <location>
        <begin position="323"/>
        <end position="352"/>
    </location>
</feature>
<dbReference type="PANTHER" id="PTHR19849:SF1">
    <property type="entry name" value="F-BOX_WD REPEAT-CONTAINING PROTEIN 7"/>
    <property type="match status" value="1"/>
</dbReference>
<dbReference type="Pfam" id="PF12937">
    <property type="entry name" value="F-box-like"/>
    <property type="match status" value="1"/>
</dbReference>
<dbReference type="Proteomes" id="UP000008144">
    <property type="component" value="Chromosome 7"/>
</dbReference>
<feature type="repeat" description="WD" evidence="3">
    <location>
        <begin position="200"/>
        <end position="239"/>
    </location>
</feature>
<dbReference type="InterPro" id="IPR015943">
    <property type="entry name" value="WD40/YVTN_repeat-like_dom_sf"/>
</dbReference>
<dbReference type="InParanoid" id="F6QHS0"/>
<feature type="repeat" description="WD" evidence="3">
    <location>
        <begin position="160"/>
        <end position="199"/>
    </location>
</feature>
<dbReference type="Ensembl" id="ENSCINT00000004926.3">
    <property type="protein sequence ID" value="ENSCINP00000004926.3"/>
    <property type="gene ID" value="ENSCING00000002420.3"/>
</dbReference>
<evidence type="ECO:0000313" key="5">
    <source>
        <dbReference type="Ensembl" id="ENSCINP00000004926.3"/>
    </source>
</evidence>
<dbReference type="EMBL" id="EAAA01002531">
    <property type="status" value="NOT_ANNOTATED_CDS"/>
    <property type="molecule type" value="Genomic_DNA"/>
</dbReference>
<name>F6QHS0_CIOIN</name>
<reference evidence="6" key="1">
    <citation type="journal article" date="2002" name="Science">
        <title>The draft genome of Ciona intestinalis: insights into chordate and vertebrate origins.</title>
        <authorList>
            <person name="Dehal P."/>
            <person name="Satou Y."/>
            <person name="Campbell R.K."/>
            <person name="Chapman J."/>
            <person name="Degnan B."/>
            <person name="De Tomaso A."/>
            <person name="Davidson B."/>
            <person name="Di Gregorio A."/>
            <person name="Gelpke M."/>
            <person name="Goodstein D.M."/>
            <person name="Harafuji N."/>
            <person name="Hastings K.E."/>
            <person name="Ho I."/>
            <person name="Hotta K."/>
            <person name="Huang W."/>
            <person name="Kawashima T."/>
            <person name="Lemaire P."/>
            <person name="Martinez D."/>
            <person name="Meinertzhagen I.A."/>
            <person name="Necula S."/>
            <person name="Nonaka M."/>
            <person name="Putnam N."/>
            <person name="Rash S."/>
            <person name="Saiga H."/>
            <person name="Satake M."/>
            <person name="Terry A."/>
            <person name="Yamada L."/>
            <person name="Wang H.G."/>
            <person name="Awazu S."/>
            <person name="Azumi K."/>
            <person name="Boore J."/>
            <person name="Branno M."/>
            <person name="Chin-Bow S."/>
            <person name="DeSantis R."/>
            <person name="Doyle S."/>
            <person name="Francino P."/>
            <person name="Keys D.N."/>
            <person name="Haga S."/>
            <person name="Hayashi H."/>
            <person name="Hino K."/>
            <person name="Imai K.S."/>
            <person name="Inaba K."/>
            <person name="Kano S."/>
            <person name="Kobayashi K."/>
            <person name="Kobayashi M."/>
            <person name="Lee B.I."/>
            <person name="Makabe K.W."/>
            <person name="Manohar C."/>
            <person name="Matassi G."/>
            <person name="Medina M."/>
            <person name="Mochizuki Y."/>
            <person name="Mount S."/>
            <person name="Morishita T."/>
            <person name="Miura S."/>
            <person name="Nakayama A."/>
            <person name="Nishizaka S."/>
            <person name="Nomoto H."/>
            <person name="Ohta F."/>
            <person name="Oishi K."/>
            <person name="Rigoutsos I."/>
            <person name="Sano M."/>
            <person name="Sasaki A."/>
            <person name="Sasakura Y."/>
            <person name="Shoguchi E."/>
            <person name="Shin-i T."/>
            <person name="Spagnuolo A."/>
            <person name="Stainier D."/>
            <person name="Suzuki M.M."/>
            <person name="Tassy O."/>
            <person name="Takatori N."/>
            <person name="Tokuoka M."/>
            <person name="Yagi K."/>
            <person name="Yoshizaki F."/>
            <person name="Wada S."/>
            <person name="Zhang C."/>
            <person name="Hyatt P.D."/>
            <person name="Larimer F."/>
            <person name="Detter C."/>
            <person name="Doggett N."/>
            <person name="Glavina T."/>
            <person name="Hawkins T."/>
            <person name="Richardson P."/>
            <person name="Lucas S."/>
            <person name="Kohara Y."/>
            <person name="Levine M."/>
            <person name="Satoh N."/>
            <person name="Rokhsar D.S."/>
        </authorList>
    </citation>
    <scope>NUCLEOTIDE SEQUENCE [LARGE SCALE GENOMIC DNA]</scope>
</reference>
<dbReference type="GO" id="GO:0019005">
    <property type="term" value="C:SCF ubiquitin ligase complex"/>
    <property type="evidence" value="ECO:0000318"/>
    <property type="project" value="GO_Central"/>
</dbReference>
<accession>F6QHS0</accession>
<dbReference type="GO" id="GO:0000209">
    <property type="term" value="P:protein polyubiquitination"/>
    <property type="evidence" value="ECO:0000318"/>
    <property type="project" value="GO_Central"/>
</dbReference>
<dbReference type="SMART" id="SM00320">
    <property type="entry name" value="WD40"/>
    <property type="match status" value="6"/>
</dbReference>
<reference evidence="5" key="3">
    <citation type="submission" date="2025-08" db="UniProtKB">
        <authorList>
            <consortium name="Ensembl"/>
        </authorList>
    </citation>
    <scope>IDENTIFICATION</scope>
</reference>
<keyword evidence="6" id="KW-1185">Reference proteome</keyword>
<reference evidence="5" key="2">
    <citation type="journal article" date="2008" name="Genome Biol.">
        <title>Improved genome assembly and evidence-based global gene model set for the chordate Ciona intestinalis: new insight into intron and operon populations.</title>
        <authorList>
            <person name="Satou Y."/>
            <person name="Mineta K."/>
            <person name="Ogasawara M."/>
            <person name="Sasakura Y."/>
            <person name="Shoguchi E."/>
            <person name="Ueno K."/>
            <person name="Yamada L."/>
            <person name="Matsumoto J."/>
            <person name="Wasserscheid J."/>
            <person name="Dewar K."/>
            <person name="Wiley G.B."/>
            <person name="Macmil S.L."/>
            <person name="Roe B.A."/>
            <person name="Zeller R.W."/>
            <person name="Hastings K.E."/>
            <person name="Lemaire P."/>
            <person name="Lindquist E."/>
            <person name="Endo T."/>
            <person name="Hotta K."/>
            <person name="Inaba K."/>
        </authorList>
    </citation>
    <scope>NUCLEOTIDE SEQUENCE [LARGE SCALE GENOMIC DNA]</scope>
    <source>
        <strain evidence="5">wild type</strain>
    </source>
</reference>
<protein>
    <recommendedName>
        <fullName evidence="4">F-box domain-containing protein</fullName>
    </recommendedName>
</protein>
<feature type="repeat" description="WD" evidence="3">
    <location>
        <begin position="283"/>
        <end position="322"/>
    </location>
</feature>